<dbReference type="GO" id="GO:0005516">
    <property type="term" value="F:calmodulin binding"/>
    <property type="evidence" value="ECO:0007669"/>
    <property type="project" value="InterPro"/>
</dbReference>
<dbReference type="InterPro" id="IPR011944">
    <property type="entry name" value="Steroid_delta5-4_isomerase"/>
</dbReference>
<dbReference type="InterPro" id="IPR032710">
    <property type="entry name" value="NTF2-like_dom_sf"/>
</dbReference>
<proteinExistence type="predicted"/>
<feature type="domain" description="Calcium/calmodulin-dependent protein kinase II association-domain" evidence="2">
    <location>
        <begin position="38"/>
        <end position="159"/>
    </location>
</feature>
<dbReference type="NCBIfam" id="TIGR02246">
    <property type="entry name" value="SgcJ/EcaC family oxidoreductase"/>
    <property type="match status" value="1"/>
</dbReference>
<sequence length="167" mass="18953">MSTMIRRTATSLFFGAALAFSSIAPMPVQARTQCAKVEKRDIAQLFDRWNQSLQTGSPDEVVKNYAKNGVLLPTVSNQVRRNHDEIKDYFVKFLKLKPMGKINQQNIRTFCNIAIDSGIYTFTLTNNNQPAEVQARYTFVYEKVGNKWLITEHHSSAMPETTNTSAQ</sequence>
<protein>
    <submittedName>
        <fullName evidence="3">SgcJ/EcaC family oxidoreductase</fullName>
    </submittedName>
</protein>
<dbReference type="InterPro" id="IPR016887">
    <property type="entry name" value="UCP028470_steroid_isom-rel"/>
</dbReference>
<evidence type="ECO:0000313" key="4">
    <source>
        <dbReference type="Proteomes" id="UP001159387"/>
    </source>
</evidence>
<feature type="chain" id="PRO_5041441410" evidence="1">
    <location>
        <begin position="31"/>
        <end position="167"/>
    </location>
</feature>
<dbReference type="Proteomes" id="UP001159387">
    <property type="component" value="Unassembled WGS sequence"/>
</dbReference>
<dbReference type="EMBL" id="JANQDH010000102">
    <property type="protein sequence ID" value="MDH6061713.1"/>
    <property type="molecule type" value="Genomic_DNA"/>
</dbReference>
<dbReference type="AlphaFoldDB" id="A0AA43GVS6"/>
<accession>A0AA43GVS6</accession>
<evidence type="ECO:0000259" key="2">
    <source>
        <dbReference type="Pfam" id="PF08332"/>
    </source>
</evidence>
<name>A0AA43GVS6_9CYAN</name>
<dbReference type="RefSeq" id="WP_280655670.1">
    <property type="nucleotide sequence ID" value="NZ_JANQDH010000102.1"/>
</dbReference>
<dbReference type="InterPro" id="IPR013543">
    <property type="entry name" value="Ca/CaM-dep_prot_kinase-assoc"/>
</dbReference>
<evidence type="ECO:0000313" key="3">
    <source>
        <dbReference type="EMBL" id="MDH6061713.1"/>
    </source>
</evidence>
<dbReference type="Pfam" id="PF08332">
    <property type="entry name" value="CaMKII_AD"/>
    <property type="match status" value="1"/>
</dbReference>
<keyword evidence="1" id="KW-0732">Signal</keyword>
<organism evidence="3 4">
    <name type="scientific">Chrysosporum bergii ANA360D</name>
    <dbReference type="NCBI Taxonomy" id="617107"/>
    <lineage>
        <taxon>Bacteria</taxon>
        <taxon>Bacillati</taxon>
        <taxon>Cyanobacteriota</taxon>
        <taxon>Cyanophyceae</taxon>
        <taxon>Nostocales</taxon>
        <taxon>Nodulariaceae</taxon>
        <taxon>Chrysosporum</taxon>
    </lineage>
</organism>
<reference evidence="3 4" key="1">
    <citation type="journal article" date="2023" name="J. Phycol.">
        <title>Chrysosporum ovalisporum is synonymous with the true-branching cyanobacterium Umezakia natans (Nostocales/Aphanizomenonaceae).</title>
        <authorList>
            <person name="McGregor G.B."/>
            <person name="Sendall B.C."/>
            <person name="Niiyama Y."/>
            <person name="Tuji A."/>
            <person name="Willis A."/>
        </authorList>
    </citation>
    <scope>NUCLEOTIDE SEQUENCE [LARGE SCALE GENOMIC DNA]</scope>
    <source>
        <strain evidence="3 4">ANA360D</strain>
    </source>
</reference>
<dbReference type="Gene3D" id="3.10.450.50">
    <property type="match status" value="1"/>
</dbReference>
<comment type="caution">
    <text evidence="3">The sequence shown here is derived from an EMBL/GenBank/DDBJ whole genome shotgun (WGS) entry which is preliminary data.</text>
</comment>
<evidence type="ECO:0000256" key="1">
    <source>
        <dbReference type="SAM" id="SignalP"/>
    </source>
</evidence>
<keyword evidence="4" id="KW-1185">Reference proteome</keyword>
<dbReference type="PIRSF" id="PIRSF028470">
    <property type="entry name" value="UCP028470"/>
    <property type="match status" value="1"/>
</dbReference>
<feature type="signal peptide" evidence="1">
    <location>
        <begin position="1"/>
        <end position="30"/>
    </location>
</feature>
<dbReference type="GO" id="GO:0004683">
    <property type="term" value="F:calcium/calmodulin-dependent protein kinase activity"/>
    <property type="evidence" value="ECO:0007669"/>
    <property type="project" value="InterPro"/>
</dbReference>
<gene>
    <name evidence="3" type="ORF">NWP17_14940</name>
</gene>
<dbReference type="SUPFAM" id="SSF54427">
    <property type="entry name" value="NTF2-like"/>
    <property type="match status" value="1"/>
</dbReference>